<accession>A0A511NCS5</accession>
<dbReference type="STRING" id="1218108.GCA_000382425_00595"/>
<evidence type="ECO:0000313" key="1">
    <source>
        <dbReference type="EMBL" id="GEM50613.1"/>
    </source>
</evidence>
<dbReference type="AlphaFoldDB" id="A0A511NCS5"/>
<reference evidence="1 2" key="1">
    <citation type="submission" date="2019-07" db="EMBL/GenBank/DDBJ databases">
        <title>Whole genome shotgun sequence of Empedobacter brevis NBRC 14943.</title>
        <authorList>
            <person name="Hosoyama A."/>
            <person name="Uohara A."/>
            <person name="Ohji S."/>
            <person name="Ichikawa N."/>
        </authorList>
    </citation>
    <scope>NUCLEOTIDE SEQUENCE [LARGE SCALE GENOMIC DNA]</scope>
    <source>
        <strain evidence="1 2">NBRC 14943</strain>
    </source>
</reference>
<keyword evidence="2" id="KW-1185">Reference proteome</keyword>
<organism evidence="1 2">
    <name type="scientific">Empedobacter brevis NBRC 14943 = ATCC 43319</name>
    <dbReference type="NCBI Taxonomy" id="1218108"/>
    <lineage>
        <taxon>Bacteria</taxon>
        <taxon>Pseudomonadati</taxon>
        <taxon>Bacteroidota</taxon>
        <taxon>Flavobacteriia</taxon>
        <taxon>Flavobacteriales</taxon>
        <taxon>Weeksellaceae</taxon>
        <taxon>Empedobacter</taxon>
    </lineage>
</organism>
<sequence length="141" mass="16821">MSDFERMMNNKKILFHKDSIGFFNRLNDSIEYCGNDYNLQNVTYKFSNDSLGMHFYFEKNYSSDSILFKNYEIANFEHIKFEQGFTNLISKHQLNQYFKLDHITKLYETKVDKNNVLIGVVALNDSTYEIKALNVYQDLYL</sequence>
<dbReference type="Proteomes" id="UP000321245">
    <property type="component" value="Unassembled WGS sequence"/>
</dbReference>
<evidence type="ECO:0000313" key="2">
    <source>
        <dbReference type="Proteomes" id="UP000321245"/>
    </source>
</evidence>
<proteinExistence type="predicted"/>
<dbReference type="EMBL" id="BJXC01000002">
    <property type="protein sequence ID" value="GEM50613.1"/>
    <property type="molecule type" value="Genomic_DNA"/>
</dbReference>
<protein>
    <submittedName>
        <fullName evidence="1">Uncharacterized protein</fullName>
    </submittedName>
</protein>
<comment type="caution">
    <text evidence="1">The sequence shown here is derived from an EMBL/GenBank/DDBJ whole genome shotgun (WGS) entry which is preliminary data.</text>
</comment>
<gene>
    <name evidence="1" type="ORF">EB1_04030</name>
</gene>
<name>A0A511NCS5_9FLAO</name>